<name>A0A0D3DR28_BRAOL</name>
<keyword evidence="2" id="KW-1185">Reference proteome</keyword>
<organism evidence="1 2">
    <name type="scientific">Brassica oleracea var. oleracea</name>
    <dbReference type="NCBI Taxonomy" id="109376"/>
    <lineage>
        <taxon>Eukaryota</taxon>
        <taxon>Viridiplantae</taxon>
        <taxon>Streptophyta</taxon>
        <taxon>Embryophyta</taxon>
        <taxon>Tracheophyta</taxon>
        <taxon>Spermatophyta</taxon>
        <taxon>Magnoliopsida</taxon>
        <taxon>eudicotyledons</taxon>
        <taxon>Gunneridae</taxon>
        <taxon>Pentapetalae</taxon>
        <taxon>rosids</taxon>
        <taxon>malvids</taxon>
        <taxon>Brassicales</taxon>
        <taxon>Brassicaceae</taxon>
        <taxon>Brassiceae</taxon>
        <taxon>Brassica</taxon>
    </lineage>
</organism>
<dbReference type="HOGENOM" id="CLU_1350576_0_0_1"/>
<evidence type="ECO:0008006" key="3">
    <source>
        <dbReference type="Google" id="ProtNLM"/>
    </source>
</evidence>
<dbReference type="AlphaFoldDB" id="A0A0D3DR28"/>
<evidence type="ECO:0000313" key="2">
    <source>
        <dbReference type="Proteomes" id="UP000032141"/>
    </source>
</evidence>
<proteinExistence type="predicted"/>
<accession>A0A0D3DR28</accession>
<dbReference type="Proteomes" id="UP000032141">
    <property type="component" value="Chromosome C8"/>
</dbReference>
<sequence length="203" mass="22843">MDRGQARSAVLVCRQAQIDPTSLPGFHGLLLSAAGVRGSSISDSTSLPIIYGQGREERRSTARSSPLLTLGTLFELAISRLSTGTRMKVWGIMQGCPFCAPSPDWAEILARILGATRDRLASILLRLALQVTVYYVWRERNERRHTQRSRPASAPDQLAHQLAKMIEKTIRQRVLSTRYYYEKKGLLGLMQLWFSTRINTIKV</sequence>
<dbReference type="eggNOG" id="KOG1075">
    <property type="taxonomic scope" value="Eukaryota"/>
</dbReference>
<dbReference type="Gramene" id="Bo8g074880.1">
    <property type="protein sequence ID" value="Bo8g074880.1"/>
    <property type="gene ID" value="Bo8g074880"/>
</dbReference>
<evidence type="ECO:0000313" key="1">
    <source>
        <dbReference type="EnsemblPlants" id="Bo8g074880.1"/>
    </source>
</evidence>
<reference evidence="1 2" key="1">
    <citation type="journal article" date="2014" name="Genome Biol.">
        <title>Transcriptome and methylome profiling reveals relics of genome dominance in the mesopolyploid Brassica oleracea.</title>
        <authorList>
            <person name="Parkin I.A."/>
            <person name="Koh C."/>
            <person name="Tang H."/>
            <person name="Robinson S.J."/>
            <person name="Kagale S."/>
            <person name="Clarke W.E."/>
            <person name="Town C.D."/>
            <person name="Nixon J."/>
            <person name="Krishnakumar V."/>
            <person name="Bidwell S.L."/>
            <person name="Denoeud F."/>
            <person name="Belcram H."/>
            <person name="Links M.G."/>
            <person name="Just J."/>
            <person name="Clarke C."/>
            <person name="Bender T."/>
            <person name="Huebert T."/>
            <person name="Mason A.S."/>
            <person name="Pires J.C."/>
            <person name="Barker G."/>
            <person name="Moore J."/>
            <person name="Walley P.G."/>
            <person name="Manoli S."/>
            <person name="Batley J."/>
            <person name="Edwards D."/>
            <person name="Nelson M.N."/>
            <person name="Wang X."/>
            <person name="Paterson A.H."/>
            <person name="King G."/>
            <person name="Bancroft I."/>
            <person name="Chalhoub B."/>
            <person name="Sharpe A.G."/>
        </authorList>
    </citation>
    <scope>NUCLEOTIDE SEQUENCE</scope>
    <source>
        <strain evidence="1 2">cv. TO1000</strain>
    </source>
</reference>
<reference evidence="1" key="2">
    <citation type="submission" date="2015-03" db="UniProtKB">
        <authorList>
            <consortium name="EnsemblPlants"/>
        </authorList>
    </citation>
    <scope>IDENTIFICATION</scope>
</reference>
<protein>
    <recommendedName>
        <fullName evidence="3">Reverse transcriptase zinc-binding domain-containing protein</fullName>
    </recommendedName>
</protein>
<dbReference type="EnsemblPlants" id="Bo8g074880.1">
    <property type="protein sequence ID" value="Bo8g074880.1"/>
    <property type="gene ID" value="Bo8g074880"/>
</dbReference>